<accession>Q67MW2</accession>
<dbReference type="PANTHER" id="PTHR43080">
    <property type="entry name" value="CBS DOMAIN-CONTAINING PROTEIN CBSX3, MITOCHONDRIAL"/>
    <property type="match status" value="1"/>
</dbReference>
<dbReference type="InterPro" id="IPR051257">
    <property type="entry name" value="Diverse_CBS-Domain"/>
</dbReference>
<evidence type="ECO:0000313" key="5">
    <source>
        <dbReference type="Proteomes" id="UP000000417"/>
    </source>
</evidence>
<dbReference type="KEGG" id="sth:STH1996"/>
<dbReference type="PANTHER" id="PTHR43080:SF2">
    <property type="entry name" value="CBS DOMAIN-CONTAINING PROTEIN"/>
    <property type="match status" value="1"/>
</dbReference>
<reference evidence="4 5" key="1">
    <citation type="journal article" date="2004" name="Nucleic Acids Res.">
        <title>Genome sequence of Symbiobacterium thermophilum, an uncultivable bacterium that depends on microbial commensalism.</title>
        <authorList>
            <person name="Ueda K."/>
            <person name="Yamashita A."/>
            <person name="Ishikawa J."/>
            <person name="Shimada M."/>
            <person name="Watsuji T."/>
            <person name="Morimura K."/>
            <person name="Ikeda H."/>
            <person name="Hattori M."/>
            <person name="Beppu T."/>
        </authorList>
    </citation>
    <scope>NUCLEOTIDE SEQUENCE [LARGE SCALE GENOMIC DNA]</scope>
    <source>
        <strain evidence="5">T / IAM 14863</strain>
    </source>
</reference>
<evidence type="ECO:0000256" key="2">
    <source>
        <dbReference type="PROSITE-ProRule" id="PRU00703"/>
    </source>
</evidence>
<dbReference type="SMART" id="SM00116">
    <property type="entry name" value="CBS"/>
    <property type="match status" value="2"/>
</dbReference>
<dbReference type="Pfam" id="PF00571">
    <property type="entry name" value="CBS"/>
    <property type="match status" value="2"/>
</dbReference>
<gene>
    <name evidence="4" type="ordered locus">STH1996</name>
</gene>
<dbReference type="eggNOG" id="COG0517">
    <property type="taxonomic scope" value="Bacteria"/>
</dbReference>
<feature type="domain" description="CBS" evidence="3">
    <location>
        <begin position="72"/>
        <end position="129"/>
    </location>
</feature>
<sequence>MRLRDLMTTDVRTCAPDTPVSEVARIMEEADCGFVPVVDGGRVAGVITDRDIVLRAVARGRDIRTTTARECMTSPAVTVGPDTDAHAAADLMADKQIRRLCVVDGGRLVGVVALGDLATERIHVDEAGEALSSISEPAQPAH</sequence>
<evidence type="ECO:0000313" key="4">
    <source>
        <dbReference type="EMBL" id="BAD40981.1"/>
    </source>
</evidence>
<dbReference type="SUPFAM" id="SSF54631">
    <property type="entry name" value="CBS-domain pair"/>
    <property type="match status" value="1"/>
</dbReference>
<name>Q67MW2_SYMTH</name>
<dbReference type="InterPro" id="IPR046342">
    <property type="entry name" value="CBS_dom_sf"/>
</dbReference>
<dbReference type="AlphaFoldDB" id="Q67MW2"/>
<keyword evidence="1 2" id="KW-0129">CBS domain</keyword>
<dbReference type="CDD" id="cd04622">
    <property type="entry name" value="CBS_pair_HRP1_like"/>
    <property type="match status" value="1"/>
</dbReference>
<proteinExistence type="predicted"/>
<dbReference type="Gene3D" id="3.10.580.10">
    <property type="entry name" value="CBS-domain"/>
    <property type="match status" value="1"/>
</dbReference>
<dbReference type="RefSeq" id="WP_011196123.1">
    <property type="nucleotide sequence ID" value="NC_006177.1"/>
</dbReference>
<dbReference type="InterPro" id="IPR000644">
    <property type="entry name" value="CBS_dom"/>
</dbReference>
<feature type="domain" description="CBS" evidence="3">
    <location>
        <begin position="7"/>
        <end position="63"/>
    </location>
</feature>
<dbReference type="HOGENOM" id="CLU_040681_12_0_9"/>
<dbReference type="EMBL" id="AP006840">
    <property type="protein sequence ID" value="BAD40981.1"/>
    <property type="molecule type" value="Genomic_DNA"/>
</dbReference>
<evidence type="ECO:0000256" key="1">
    <source>
        <dbReference type="ARBA" id="ARBA00023122"/>
    </source>
</evidence>
<evidence type="ECO:0000259" key="3">
    <source>
        <dbReference type="PROSITE" id="PS51371"/>
    </source>
</evidence>
<keyword evidence="5" id="KW-1185">Reference proteome</keyword>
<dbReference type="Proteomes" id="UP000000417">
    <property type="component" value="Chromosome"/>
</dbReference>
<dbReference type="STRING" id="292459.STH1996"/>
<protein>
    <recommendedName>
        <fullName evidence="3">CBS domain-containing protein</fullName>
    </recommendedName>
</protein>
<dbReference type="PROSITE" id="PS51371">
    <property type="entry name" value="CBS"/>
    <property type="match status" value="2"/>
</dbReference>
<organism evidence="4 5">
    <name type="scientific">Symbiobacterium thermophilum (strain DSM 24528 / JCM 14929 / IAM 14863 / T)</name>
    <dbReference type="NCBI Taxonomy" id="292459"/>
    <lineage>
        <taxon>Bacteria</taxon>
        <taxon>Bacillati</taxon>
        <taxon>Bacillota</taxon>
        <taxon>Clostridia</taxon>
        <taxon>Eubacteriales</taxon>
        <taxon>Symbiobacteriaceae</taxon>
        <taxon>Symbiobacterium</taxon>
    </lineage>
</organism>